<feature type="transmembrane region" description="Helical" evidence="1">
    <location>
        <begin position="24"/>
        <end position="42"/>
    </location>
</feature>
<organism evidence="2 3">
    <name type="scientific">Virgibacillus kekensis</name>
    <dbReference type="NCBI Taxonomy" id="202261"/>
    <lineage>
        <taxon>Bacteria</taxon>
        <taxon>Bacillati</taxon>
        <taxon>Bacillota</taxon>
        <taxon>Bacilli</taxon>
        <taxon>Bacillales</taxon>
        <taxon>Bacillaceae</taxon>
        <taxon>Virgibacillus</taxon>
    </lineage>
</organism>
<feature type="transmembrane region" description="Helical" evidence="1">
    <location>
        <begin position="463"/>
        <end position="483"/>
    </location>
</feature>
<feature type="transmembrane region" description="Helical" evidence="1">
    <location>
        <begin position="126"/>
        <end position="153"/>
    </location>
</feature>
<feature type="transmembrane region" description="Helical" evidence="1">
    <location>
        <begin position="240"/>
        <end position="260"/>
    </location>
</feature>
<dbReference type="RefSeq" id="WP_390299422.1">
    <property type="nucleotide sequence ID" value="NZ_JBHSFU010000015.1"/>
</dbReference>
<name>A0ABV9DMB1_9BACI</name>
<protein>
    <submittedName>
        <fullName evidence="2">ABC transporter permease</fullName>
    </submittedName>
</protein>
<keyword evidence="1" id="KW-0472">Membrane</keyword>
<dbReference type="Proteomes" id="UP001595989">
    <property type="component" value="Unassembled WGS sequence"/>
</dbReference>
<proteinExistence type="predicted"/>
<feature type="transmembrane region" description="Helical" evidence="1">
    <location>
        <begin position="503"/>
        <end position="526"/>
    </location>
</feature>
<feature type="transmembrane region" description="Helical" evidence="1">
    <location>
        <begin position="392"/>
        <end position="417"/>
    </location>
</feature>
<gene>
    <name evidence="2" type="ORF">ACFO3D_17950</name>
</gene>
<keyword evidence="1" id="KW-1133">Transmembrane helix</keyword>
<evidence type="ECO:0000256" key="1">
    <source>
        <dbReference type="SAM" id="Phobius"/>
    </source>
</evidence>
<accession>A0ABV9DMB1</accession>
<dbReference type="Pfam" id="PF13346">
    <property type="entry name" value="ABC2_membrane_5"/>
    <property type="match status" value="1"/>
</dbReference>
<sequence>MAQNVLANTGKLSRFILRLDRLRVPLWLIGLTFFTLIVPPAFESLYATQQDRDTITETMTNPAMTAMLGPGDLENYTIGAMTSHQMLLMTAVVVGLMAILLVTRHTRADEEDGRIEMIRSLPSGRLSYLNATLLVTSGTNIALALITGLGLYAMGIESMDLEGSLLYGAALGGTGLVFAGITAVFAQLSESSRGTIGWSIAVLLIAYLFRAITDVSNQSLSWLSPLGWVTKAEAYSSNNWGPILLMLAGSILLFGLANYLNSIRDLEQGFLASKPGKSQASRLLQSPFGLAFRLQRTGFIAWVVGLYVLGASYGSIFGDLESFFGGNEMYEKMLVQAEGASVVEQFIPTLMTVIALIATVPPLMAMNKLHGEEKKGRLDHLLGRAVSREKLLGSYLVLSIINGFVMISISAVGLWSAGASVMDDGLDFGVVYKAALVFYPAMLVMIGITVLLIGFVPKLVKLIWLYLVYAFFVLYLGNLFQFSEWVGKISPFGYVPKAPLEDVTFMPLFLLSLVAMGLMVIGFVGFRKRDIESGE</sequence>
<comment type="caution">
    <text evidence="2">The sequence shown here is derived from an EMBL/GenBank/DDBJ whole genome shotgun (WGS) entry which is preliminary data.</text>
</comment>
<feature type="transmembrane region" description="Helical" evidence="1">
    <location>
        <begin position="165"/>
        <end position="188"/>
    </location>
</feature>
<keyword evidence="3" id="KW-1185">Reference proteome</keyword>
<reference evidence="3" key="1">
    <citation type="journal article" date="2019" name="Int. J. Syst. Evol. Microbiol.">
        <title>The Global Catalogue of Microorganisms (GCM) 10K type strain sequencing project: providing services to taxonomists for standard genome sequencing and annotation.</title>
        <authorList>
            <consortium name="The Broad Institute Genomics Platform"/>
            <consortium name="The Broad Institute Genome Sequencing Center for Infectious Disease"/>
            <person name="Wu L."/>
            <person name="Ma J."/>
        </authorList>
    </citation>
    <scope>NUCLEOTIDE SEQUENCE [LARGE SCALE GENOMIC DNA]</scope>
    <source>
        <strain evidence="3">CGMCC 4.7426</strain>
    </source>
</reference>
<dbReference type="InterPro" id="IPR025699">
    <property type="entry name" value="ABC2_memb-like"/>
</dbReference>
<feature type="transmembrane region" description="Helical" evidence="1">
    <location>
        <begin position="437"/>
        <end position="456"/>
    </location>
</feature>
<evidence type="ECO:0000313" key="2">
    <source>
        <dbReference type="EMBL" id="MFC4560045.1"/>
    </source>
</evidence>
<feature type="transmembrane region" description="Helical" evidence="1">
    <location>
        <begin position="195"/>
        <end position="213"/>
    </location>
</feature>
<feature type="transmembrane region" description="Helical" evidence="1">
    <location>
        <begin position="86"/>
        <end position="105"/>
    </location>
</feature>
<evidence type="ECO:0000313" key="3">
    <source>
        <dbReference type="Proteomes" id="UP001595989"/>
    </source>
</evidence>
<feature type="transmembrane region" description="Helical" evidence="1">
    <location>
        <begin position="299"/>
        <end position="318"/>
    </location>
</feature>
<keyword evidence="1" id="KW-0812">Transmembrane</keyword>
<dbReference type="EMBL" id="JBHSFU010000015">
    <property type="protein sequence ID" value="MFC4560045.1"/>
    <property type="molecule type" value="Genomic_DNA"/>
</dbReference>
<feature type="transmembrane region" description="Helical" evidence="1">
    <location>
        <begin position="346"/>
        <end position="365"/>
    </location>
</feature>